<dbReference type="AlphaFoldDB" id="A0A382UWE5"/>
<organism evidence="1">
    <name type="scientific">marine metagenome</name>
    <dbReference type="NCBI Taxonomy" id="408172"/>
    <lineage>
        <taxon>unclassified sequences</taxon>
        <taxon>metagenomes</taxon>
        <taxon>ecological metagenomes</taxon>
    </lineage>
</organism>
<protein>
    <submittedName>
        <fullName evidence="1">Uncharacterized protein</fullName>
    </submittedName>
</protein>
<feature type="non-terminal residue" evidence="1">
    <location>
        <position position="61"/>
    </location>
</feature>
<sequence>MASNRWSMSTVKYEMSTILGGFGVLNKFYPLIVLIIVASTSACNGAAPMAGFELSRLDRID</sequence>
<reference evidence="1" key="1">
    <citation type="submission" date="2018-05" db="EMBL/GenBank/DDBJ databases">
        <authorList>
            <person name="Lanie J.A."/>
            <person name="Ng W.-L."/>
            <person name="Kazmierczak K.M."/>
            <person name="Andrzejewski T.M."/>
            <person name="Davidsen T.M."/>
            <person name="Wayne K.J."/>
            <person name="Tettelin H."/>
            <person name="Glass J.I."/>
            <person name="Rusch D."/>
            <person name="Podicherti R."/>
            <person name="Tsui H.-C.T."/>
            <person name="Winkler M.E."/>
        </authorList>
    </citation>
    <scope>NUCLEOTIDE SEQUENCE</scope>
</reference>
<gene>
    <name evidence="1" type="ORF">METZ01_LOCUS390872</name>
</gene>
<dbReference type="EMBL" id="UINC01146973">
    <property type="protein sequence ID" value="SVD38018.1"/>
    <property type="molecule type" value="Genomic_DNA"/>
</dbReference>
<evidence type="ECO:0000313" key="1">
    <source>
        <dbReference type="EMBL" id="SVD38018.1"/>
    </source>
</evidence>
<accession>A0A382UWE5</accession>
<name>A0A382UWE5_9ZZZZ</name>
<proteinExistence type="predicted"/>